<sequence length="380" mass="44256">MLWFILTFFLIYSLMHFYIFYTKISPLISEKKLKKILFVVILILISSPIFLRYADKYASSQVSYLVALFVLFWMGILIYLVFFSLIWDAFKWFIKKIFNCHFSKNKEIFFLFFLSLGFSIYSYLETKNLELIHIKIRSCKLPKSVKKIKILQISDLHLGPLMGMDKINLVKEVWEKEKPDLVVSTGDLVDGNMRKKDEFAEKLKELKAPLGKYAILGNHEYYRGWKQAIDFTQKAGFRLLKDEFIDVENILYIVGMDDKTCKYFNACDSNFDEVSFLREIPKDKFILLLKHQPEIKKEAIGLFDIMLSGHTHGGLYKPLGAIIMKKIYETDRGLKYLGKGSYLFVSKGVGTGGPPMRFLTPPDVGIIELINCKNYENKVE</sequence>
<dbReference type="STRING" id="795359.TOPB45_0419"/>
<dbReference type="PATRIC" id="fig|795359.3.peg.425"/>
<dbReference type="HOGENOM" id="CLU_025443_0_1_0"/>
<feature type="transmembrane region" description="Helical" evidence="3">
    <location>
        <begin position="66"/>
        <end position="87"/>
    </location>
</feature>
<dbReference type="KEGG" id="top:TOPB45_0419"/>
<keyword evidence="6" id="KW-1185">Reference proteome</keyword>
<feature type="domain" description="Calcineurin-like phosphoesterase" evidence="4">
    <location>
        <begin position="148"/>
        <end position="313"/>
    </location>
</feature>
<keyword evidence="2" id="KW-0378">Hydrolase</keyword>
<evidence type="ECO:0000313" key="5">
    <source>
        <dbReference type="EMBL" id="AEH22523.1"/>
    </source>
</evidence>
<dbReference type="AlphaFoldDB" id="F8C3Y5"/>
<evidence type="ECO:0000313" key="6">
    <source>
        <dbReference type="Proteomes" id="UP000006583"/>
    </source>
</evidence>
<dbReference type="GO" id="GO:0016020">
    <property type="term" value="C:membrane"/>
    <property type="evidence" value="ECO:0007669"/>
    <property type="project" value="GOC"/>
</dbReference>
<dbReference type="Pfam" id="PF00149">
    <property type="entry name" value="Metallophos"/>
    <property type="match status" value="1"/>
</dbReference>
<keyword evidence="3" id="KW-0812">Transmembrane</keyword>
<organism evidence="5 6">
    <name type="scientific">Thermodesulfobacterium geofontis (strain OPF15)</name>
    <dbReference type="NCBI Taxonomy" id="795359"/>
    <lineage>
        <taxon>Bacteria</taxon>
        <taxon>Pseudomonadati</taxon>
        <taxon>Thermodesulfobacteriota</taxon>
        <taxon>Thermodesulfobacteria</taxon>
        <taxon>Thermodesulfobacteriales</taxon>
        <taxon>Thermodesulfobacteriaceae</taxon>
        <taxon>Thermodesulfobacterium</taxon>
    </lineage>
</organism>
<dbReference type="InterPro" id="IPR051158">
    <property type="entry name" value="Metallophosphoesterase_sf"/>
</dbReference>
<evidence type="ECO:0000256" key="3">
    <source>
        <dbReference type="SAM" id="Phobius"/>
    </source>
</evidence>
<gene>
    <name evidence="5" type="ordered locus">TOPB45_0419</name>
</gene>
<dbReference type="InterPro" id="IPR029052">
    <property type="entry name" value="Metallo-depent_PP-like"/>
</dbReference>
<name>F8C3Y5_THEGP</name>
<keyword evidence="3" id="KW-1133">Transmembrane helix</keyword>
<dbReference type="EMBL" id="CP002829">
    <property type="protein sequence ID" value="AEH22523.1"/>
    <property type="molecule type" value="Genomic_DNA"/>
</dbReference>
<keyword evidence="3" id="KW-0472">Membrane</keyword>
<feature type="transmembrane region" description="Helical" evidence="3">
    <location>
        <begin position="36"/>
        <end position="54"/>
    </location>
</feature>
<accession>F8C3Y5</accession>
<feature type="transmembrane region" description="Helical" evidence="3">
    <location>
        <begin position="6"/>
        <end position="24"/>
    </location>
</feature>
<dbReference type="PANTHER" id="PTHR31302">
    <property type="entry name" value="TRANSMEMBRANE PROTEIN WITH METALLOPHOSPHOESTERASE DOMAIN-RELATED"/>
    <property type="match status" value="1"/>
</dbReference>
<dbReference type="GO" id="GO:0046872">
    <property type="term" value="F:metal ion binding"/>
    <property type="evidence" value="ECO:0007669"/>
    <property type="project" value="UniProtKB-KW"/>
</dbReference>
<protein>
    <submittedName>
        <fullName evidence="5">Metallophosphoesterase</fullName>
    </submittedName>
</protein>
<evidence type="ECO:0000256" key="2">
    <source>
        <dbReference type="ARBA" id="ARBA00022801"/>
    </source>
</evidence>
<dbReference type="PANTHER" id="PTHR31302:SF31">
    <property type="entry name" value="PHOSPHODIESTERASE YAEI"/>
    <property type="match status" value="1"/>
</dbReference>
<proteinExistence type="predicted"/>
<dbReference type="InterPro" id="IPR004843">
    <property type="entry name" value="Calcineurin-like_PHP"/>
</dbReference>
<dbReference type="eggNOG" id="COG1408">
    <property type="taxonomic scope" value="Bacteria"/>
</dbReference>
<dbReference type="CDD" id="cd07385">
    <property type="entry name" value="MPP_YkuE_C"/>
    <property type="match status" value="1"/>
</dbReference>
<evidence type="ECO:0000256" key="1">
    <source>
        <dbReference type="ARBA" id="ARBA00022723"/>
    </source>
</evidence>
<dbReference type="Proteomes" id="UP000006583">
    <property type="component" value="Chromosome"/>
</dbReference>
<dbReference type="RefSeq" id="WP_013909223.1">
    <property type="nucleotide sequence ID" value="NC_015682.1"/>
</dbReference>
<reference evidence="5 6" key="1">
    <citation type="journal article" date="2013" name="Genome Announc.">
        <title>Complete genome sequence of the hyperthermophilic sulfate-reducing bacterium Thermodesulfobacterium geofontis OPF15T.</title>
        <authorList>
            <person name="Elkins J.G."/>
            <person name="Hamilton-Brehm S.D."/>
            <person name="Lucas S."/>
            <person name="Han J."/>
            <person name="Lapidus A."/>
            <person name="Cheng J.F."/>
            <person name="Goodwin L.A."/>
            <person name="Pitluck S."/>
            <person name="Peters L."/>
            <person name="Mikhailova N."/>
            <person name="Davenport K.W."/>
            <person name="Detter J.C."/>
            <person name="Han C.S."/>
            <person name="Tapia R."/>
            <person name="Land M.L."/>
            <person name="Hauser L."/>
            <person name="Kyrpides N.C."/>
            <person name="Ivanova N.N."/>
            <person name="Pagani I."/>
            <person name="Bruce D."/>
            <person name="Woyke T."/>
            <person name="Cottingham R.W."/>
        </authorList>
    </citation>
    <scope>NUCLEOTIDE SEQUENCE [LARGE SCALE GENOMIC DNA]</scope>
    <source>
        <strain evidence="5 6">OPF15</strain>
    </source>
</reference>
<dbReference type="SUPFAM" id="SSF56300">
    <property type="entry name" value="Metallo-dependent phosphatases"/>
    <property type="match status" value="1"/>
</dbReference>
<dbReference type="GO" id="GO:0009245">
    <property type="term" value="P:lipid A biosynthetic process"/>
    <property type="evidence" value="ECO:0007669"/>
    <property type="project" value="TreeGrafter"/>
</dbReference>
<evidence type="ECO:0000259" key="4">
    <source>
        <dbReference type="Pfam" id="PF00149"/>
    </source>
</evidence>
<feature type="transmembrane region" description="Helical" evidence="3">
    <location>
        <begin position="108"/>
        <end position="124"/>
    </location>
</feature>
<dbReference type="GO" id="GO:0008758">
    <property type="term" value="F:UDP-2,3-diacylglucosamine hydrolase activity"/>
    <property type="evidence" value="ECO:0007669"/>
    <property type="project" value="TreeGrafter"/>
</dbReference>
<keyword evidence="1" id="KW-0479">Metal-binding</keyword>
<dbReference type="Gene3D" id="3.60.21.10">
    <property type="match status" value="1"/>
</dbReference>